<dbReference type="Gene3D" id="1.20.1250.20">
    <property type="entry name" value="MFS general substrate transporter like domains"/>
    <property type="match status" value="2"/>
</dbReference>
<geneLocation type="plasmid" evidence="14">
    <name>ii</name>
</geneLocation>
<feature type="transmembrane region" description="Helical" evidence="10">
    <location>
        <begin position="126"/>
        <end position="145"/>
    </location>
</feature>
<evidence type="ECO:0000256" key="3">
    <source>
        <dbReference type="ARBA" id="ARBA00022448"/>
    </source>
</evidence>
<evidence type="ECO:0000256" key="7">
    <source>
        <dbReference type="ARBA" id="ARBA00022989"/>
    </source>
</evidence>
<evidence type="ECO:0000259" key="11">
    <source>
        <dbReference type="PROSITE" id="PS50850"/>
    </source>
</evidence>
<dbReference type="PROSITE" id="PS50850">
    <property type="entry name" value="MFS"/>
    <property type="match status" value="1"/>
</dbReference>
<feature type="region of interest" description="Disordered" evidence="9">
    <location>
        <begin position="1"/>
        <end position="23"/>
    </location>
</feature>
<comment type="similarity">
    <text evidence="2">Belongs to the major facilitator superfamily. Metabolite:H+ Symporter (MHS) family (TC 2.A.1.6) family.</text>
</comment>
<dbReference type="Proteomes" id="UP000256710">
    <property type="component" value="Unassembled WGS sequence"/>
</dbReference>
<evidence type="ECO:0000256" key="9">
    <source>
        <dbReference type="SAM" id="MobiDB-lite"/>
    </source>
</evidence>
<evidence type="ECO:0000313" key="13">
    <source>
        <dbReference type="EMBL" id="SPD59803.1"/>
    </source>
</evidence>
<evidence type="ECO:0000313" key="14">
    <source>
        <dbReference type="Proteomes" id="UP000255168"/>
    </source>
</evidence>
<dbReference type="SUPFAM" id="SSF103473">
    <property type="entry name" value="MFS general substrate transporter"/>
    <property type="match status" value="1"/>
</dbReference>
<dbReference type="GO" id="GO:0005886">
    <property type="term" value="C:plasma membrane"/>
    <property type="evidence" value="ECO:0007669"/>
    <property type="project" value="UniProtKB-SubCell"/>
</dbReference>
<gene>
    <name evidence="12" type="ORF">CBM2605_B110080</name>
    <name evidence="13" type="ORF">CBM2607_MP20455</name>
</gene>
<dbReference type="InterPro" id="IPR036259">
    <property type="entry name" value="MFS_trans_sf"/>
</dbReference>
<keyword evidence="15" id="KW-1185">Reference proteome</keyword>
<comment type="subcellular location">
    <subcellularLocation>
        <location evidence="1">Cell membrane</location>
        <topology evidence="1">Multi-pass membrane protein</topology>
    </subcellularLocation>
</comment>
<dbReference type="Proteomes" id="UP000255168">
    <property type="component" value="Plasmid II"/>
</dbReference>
<evidence type="ECO:0000256" key="6">
    <source>
        <dbReference type="ARBA" id="ARBA00022847"/>
    </source>
</evidence>
<feature type="transmembrane region" description="Helical" evidence="10">
    <location>
        <begin position="318"/>
        <end position="338"/>
    </location>
</feature>
<feature type="transmembrane region" description="Helical" evidence="10">
    <location>
        <begin position="66"/>
        <end position="94"/>
    </location>
</feature>
<evidence type="ECO:0000313" key="15">
    <source>
        <dbReference type="Proteomes" id="UP000256710"/>
    </source>
</evidence>
<keyword evidence="13" id="KW-0614">Plasmid</keyword>
<dbReference type="EMBL" id="OFTC01000034">
    <property type="protein sequence ID" value="SOZ38551.1"/>
    <property type="molecule type" value="Genomic_DNA"/>
</dbReference>
<feature type="transmembrane region" description="Helical" evidence="10">
    <location>
        <begin position="101"/>
        <end position="120"/>
    </location>
</feature>
<feature type="transmembrane region" description="Helical" evidence="10">
    <location>
        <begin position="412"/>
        <end position="432"/>
    </location>
</feature>
<evidence type="ECO:0000256" key="1">
    <source>
        <dbReference type="ARBA" id="ARBA00004651"/>
    </source>
</evidence>
<keyword evidence="3" id="KW-0813">Transport</keyword>
<reference evidence="14 15" key="1">
    <citation type="submission" date="2018-01" db="EMBL/GenBank/DDBJ databases">
        <authorList>
            <person name="Clerissi C."/>
        </authorList>
    </citation>
    <scope>NUCLEOTIDE SEQUENCE [LARGE SCALE GENOMIC DNA]</scope>
    <source>
        <strain evidence="12">Cupriavidus taiwanensis STM 6082</strain>
        <strain evidence="13">Cupriavidus taiwanensis STM 6160</strain>
        <plasmid evidence="13">II</plasmid>
        <plasmid evidence="14">ii</plasmid>
    </source>
</reference>
<feature type="transmembrane region" description="Helical" evidence="10">
    <location>
        <begin position="385"/>
        <end position="406"/>
    </location>
</feature>
<dbReference type="PROSITE" id="PS00216">
    <property type="entry name" value="SUGAR_TRANSPORT_1"/>
    <property type="match status" value="2"/>
</dbReference>
<sequence>MPNSAAPTSAPYTPPTQAAPAIQPSQRRRAIIATVIGNGLEWFDFTVYSFFAVIIARLFFPTGNDLSSLLLAVATFGVGFFMRPVGGIVLGVYADRVGRKAALSLTILLMAVGTTLIGIAPTYDQIGIFAPLLIVVARLMQGFSAGGEMGGATAFLTEYAPARQRAYYSSWIQASIGVAVLLGAAVGTFVTSSLSPEALNSWGWRLPFLLGIVIGPVGYYIRHHLDETPAFRDTAERADSPLKEIFRTYPRETTASFSMVILWTVCTYVLLFYMPTYAVKVLKVPQADGFAAGMAGGCAIMVFAPLVGLLADRIGRRVLLSGSALLILALAWPMFAYINHVPGLGSLLVFQLVFGVLIATYTGPILAAFSELFPARVLSTGLSVAYNFAVTIFGGFASFIITWLIATTGSSMAPAIYVMIAAAISLVGTRFVREPSYLQQR</sequence>
<keyword evidence="7 10" id="KW-1133">Transmembrane helix</keyword>
<organism evidence="13 14">
    <name type="scientific">Cupriavidus neocaledonicus</name>
    <dbReference type="NCBI Taxonomy" id="1040979"/>
    <lineage>
        <taxon>Bacteria</taxon>
        <taxon>Pseudomonadati</taxon>
        <taxon>Pseudomonadota</taxon>
        <taxon>Betaproteobacteria</taxon>
        <taxon>Burkholderiales</taxon>
        <taxon>Burkholderiaceae</taxon>
        <taxon>Cupriavidus</taxon>
    </lineage>
</organism>
<dbReference type="PANTHER" id="PTHR43528">
    <property type="entry name" value="ALPHA-KETOGLUTARATE PERMEASE"/>
    <property type="match status" value="1"/>
</dbReference>
<keyword evidence="4" id="KW-1003">Cell membrane</keyword>
<keyword evidence="6" id="KW-0769">Symport</keyword>
<dbReference type="FunFam" id="1.20.1250.20:FF:000001">
    <property type="entry name" value="Dicarboxylate MFS transporter"/>
    <property type="match status" value="1"/>
</dbReference>
<evidence type="ECO:0000256" key="8">
    <source>
        <dbReference type="ARBA" id="ARBA00023136"/>
    </source>
</evidence>
<feature type="transmembrane region" description="Helical" evidence="10">
    <location>
        <begin position="166"/>
        <end position="190"/>
    </location>
</feature>
<dbReference type="InterPro" id="IPR011701">
    <property type="entry name" value="MFS"/>
</dbReference>
<dbReference type="AlphaFoldDB" id="A0A375HQW9"/>
<evidence type="ECO:0000256" key="5">
    <source>
        <dbReference type="ARBA" id="ARBA00022692"/>
    </source>
</evidence>
<evidence type="ECO:0000313" key="12">
    <source>
        <dbReference type="EMBL" id="SOZ38551.1"/>
    </source>
</evidence>
<geneLocation type="plasmid" evidence="13">
    <name>II</name>
</geneLocation>
<feature type="transmembrane region" description="Helical" evidence="10">
    <location>
        <begin position="202"/>
        <end position="221"/>
    </location>
</feature>
<evidence type="ECO:0000256" key="10">
    <source>
        <dbReference type="SAM" id="Phobius"/>
    </source>
</evidence>
<evidence type="ECO:0000256" key="4">
    <source>
        <dbReference type="ARBA" id="ARBA00022475"/>
    </source>
</evidence>
<feature type="transmembrane region" description="Helical" evidence="10">
    <location>
        <begin position="350"/>
        <end position="373"/>
    </location>
</feature>
<dbReference type="InterPro" id="IPR020846">
    <property type="entry name" value="MFS_dom"/>
</dbReference>
<dbReference type="InterPro" id="IPR051084">
    <property type="entry name" value="H+-coupled_symporters"/>
</dbReference>
<keyword evidence="5 10" id="KW-0812">Transmembrane</keyword>
<evidence type="ECO:0000256" key="2">
    <source>
        <dbReference type="ARBA" id="ARBA00008240"/>
    </source>
</evidence>
<feature type="domain" description="Major facilitator superfamily (MFS) profile" evidence="11">
    <location>
        <begin position="30"/>
        <end position="437"/>
    </location>
</feature>
<dbReference type="EMBL" id="LT984807">
    <property type="protein sequence ID" value="SPD59803.1"/>
    <property type="molecule type" value="Genomic_DNA"/>
</dbReference>
<dbReference type="Pfam" id="PF07690">
    <property type="entry name" value="MFS_1"/>
    <property type="match status" value="1"/>
</dbReference>
<dbReference type="PROSITE" id="PS00217">
    <property type="entry name" value="SUGAR_TRANSPORT_2"/>
    <property type="match status" value="1"/>
</dbReference>
<feature type="transmembrane region" description="Helical" evidence="10">
    <location>
        <begin position="42"/>
        <end position="60"/>
    </location>
</feature>
<dbReference type="PANTHER" id="PTHR43528:SF8">
    <property type="entry name" value="BLR0239 PROTEIN"/>
    <property type="match status" value="1"/>
</dbReference>
<feature type="transmembrane region" description="Helical" evidence="10">
    <location>
        <begin position="290"/>
        <end position="311"/>
    </location>
</feature>
<dbReference type="RefSeq" id="WP_018007302.1">
    <property type="nucleotide sequence ID" value="NZ_AQUR01000102.1"/>
</dbReference>
<dbReference type="InterPro" id="IPR005829">
    <property type="entry name" value="Sugar_transporter_CS"/>
</dbReference>
<name>A0A375HQW9_9BURK</name>
<proteinExistence type="inferred from homology"/>
<keyword evidence="8 10" id="KW-0472">Membrane</keyword>
<protein>
    <submittedName>
        <fullName evidence="12 13">MFS transporter, MHS family</fullName>
    </submittedName>
</protein>
<feature type="transmembrane region" description="Helical" evidence="10">
    <location>
        <begin position="257"/>
        <end position="278"/>
    </location>
</feature>
<accession>A0A375HQW9</accession>
<dbReference type="GO" id="GO:0015293">
    <property type="term" value="F:symporter activity"/>
    <property type="evidence" value="ECO:0007669"/>
    <property type="project" value="UniProtKB-KW"/>
</dbReference>